<dbReference type="Proteomes" id="UP000011991">
    <property type="component" value="Unassembled WGS sequence"/>
</dbReference>
<sequence>MEPYKPLGLENKFFQKLRDAVGIETAFHIEPERFGARSVAIGQRLVNMQAVVMQGDDYAGRRLNQRTDDSHSHLRKIDMNTKFVGLVLAILVLGFAENQASAQQTDLNENAKQQVQPGEAQSEKAHLEKSLVRPKVIVFDVNETLLDLAPLKASVGKTLGGREDLLPL</sequence>
<gene>
    <name evidence="1" type="ORF">RMSM_00422</name>
</gene>
<name>M5RTL3_9BACT</name>
<reference evidence="1 2" key="1">
    <citation type="journal article" date="2013" name="Mar. Genomics">
        <title>Expression of sulfatases in Rhodopirellula baltica and the diversity of sulfatases in the genus Rhodopirellula.</title>
        <authorList>
            <person name="Wegner C.E."/>
            <person name="Richter-Heitmann T."/>
            <person name="Klindworth A."/>
            <person name="Klockow C."/>
            <person name="Richter M."/>
            <person name="Achstetter T."/>
            <person name="Glockner F.O."/>
            <person name="Harder J."/>
        </authorList>
    </citation>
    <scope>NUCLEOTIDE SEQUENCE [LARGE SCALE GENOMIC DNA]</scope>
    <source>
        <strain evidence="1 2">SM1</strain>
    </source>
</reference>
<accession>M5RTL3</accession>
<evidence type="ECO:0000313" key="1">
    <source>
        <dbReference type="EMBL" id="EMI22640.1"/>
    </source>
</evidence>
<keyword evidence="2" id="KW-1185">Reference proteome</keyword>
<evidence type="ECO:0000313" key="2">
    <source>
        <dbReference type="Proteomes" id="UP000011991"/>
    </source>
</evidence>
<dbReference type="PATRIC" id="fig|1265738.3.peg.426"/>
<organism evidence="1 2">
    <name type="scientific">Rhodopirellula maiorica SM1</name>
    <dbReference type="NCBI Taxonomy" id="1265738"/>
    <lineage>
        <taxon>Bacteria</taxon>
        <taxon>Pseudomonadati</taxon>
        <taxon>Planctomycetota</taxon>
        <taxon>Planctomycetia</taxon>
        <taxon>Pirellulales</taxon>
        <taxon>Pirellulaceae</taxon>
        <taxon>Novipirellula</taxon>
    </lineage>
</organism>
<protein>
    <submittedName>
        <fullName evidence="1">Cryptic haloacid dehalogenase 1</fullName>
    </submittedName>
</protein>
<dbReference type="AlphaFoldDB" id="M5RTL3"/>
<proteinExistence type="predicted"/>
<dbReference type="EMBL" id="ANOG01000063">
    <property type="protein sequence ID" value="EMI22640.1"/>
    <property type="molecule type" value="Genomic_DNA"/>
</dbReference>
<comment type="caution">
    <text evidence="1">The sequence shown here is derived from an EMBL/GenBank/DDBJ whole genome shotgun (WGS) entry which is preliminary data.</text>
</comment>